<protein>
    <submittedName>
        <fullName evidence="1">PIR Superfamily Protein</fullName>
    </submittedName>
</protein>
<sequence>MVQQGQSQYTITEKDLPAKIFDDELIKELYIEDLNNVLDTEDFSDKIEAWYNKYNSKFYIYYMQKWNEYKNSDISDKRCRDVNYWVKYIIDKINIIVKNEPTATKFVNNIKERASLILNEKIVYGCPLDISGTMLLREIKKNLDNFCENRDSFEKKLENYNHIECEKYKNYIKMTKNSFITYFSSGVIKDRNYLNINSKCNFDKGCAIFPQIQCDLDRNQIIREEQSSESERCVSSIKYREPLSLGSESETTDNSFPLKKFLSVSTPVAGALAASLVLYKLSPIGSWLHRDGSSFHQSETQDFLASADLLNTSPLSATYPISYQST</sequence>
<reference evidence="2" key="1">
    <citation type="submission" date="2016-05" db="EMBL/GenBank/DDBJ databases">
        <authorList>
            <person name="Naeem Raeece"/>
        </authorList>
    </citation>
    <scope>NUCLEOTIDE SEQUENCE [LARGE SCALE GENOMIC DNA]</scope>
</reference>
<accession>A0A1A8VNR5</accession>
<organism evidence="1 2">
    <name type="scientific">Plasmodium ovale curtisi</name>
    <dbReference type="NCBI Taxonomy" id="864141"/>
    <lineage>
        <taxon>Eukaryota</taxon>
        <taxon>Sar</taxon>
        <taxon>Alveolata</taxon>
        <taxon>Apicomplexa</taxon>
        <taxon>Aconoidasida</taxon>
        <taxon>Haemosporida</taxon>
        <taxon>Plasmodiidae</taxon>
        <taxon>Plasmodium</taxon>
        <taxon>Plasmodium (Plasmodium)</taxon>
    </lineage>
</organism>
<evidence type="ECO:0000313" key="1">
    <source>
        <dbReference type="EMBL" id="SBS82026.1"/>
    </source>
</evidence>
<dbReference type="Proteomes" id="UP000078560">
    <property type="component" value="Unassembled WGS sequence"/>
</dbReference>
<dbReference type="AlphaFoldDB" id="A0A1A8VNR5"/>
<name>A0A1A8VNR5_PLAOA</name>
<evidence type="ECO:0000313" key="2">
    <source>
        <dbReference type="Proteomes" id="UP000078560"/>
    </source>
</evidence>
<dbReference type="EMBL" id="FLQU01000196">
    <property type="protein sequence ID" value="SBS82026.1"/>
    <property type="molecule type" value="Genomic_DNA"/>
</dbReference>
<proteinExistence type="predicted"/>
<gene>
    <name evidence="1" type="ORF">POVCU2_0013440</name>
</gene>